<dbReference type="PANTHER" id="PTHR12271">
    <property type="entry name" value="POLY A POLYMERASE CID PAP -RELATED"/>
    <property type="match status" value="1"/>
</dbReference>
<dbReference type="GO" id="GO:0016779">
    <property type="term" value="F:nucleotidyltransferase activity"/>
    <property type="evidence" value="ECO:0000318"/>
    <property type="project" value="GO_Central"/>
</dbReference>
<evidence type="ECO:0000259" key="1">
    <source>
        <dbReference type="Pfam" id="PF22600"/>
    </source>
</evidence>
<dbReference type="Gene3D" id="3.30.460.10">
    <property type="entry name" value="Beta Polymerase, domain 2"/>
    <property type="match status" value="1"/>
</dbReference>
<dbReference type="KEGG" id="dpp:DICPUDRAFT_81531"/>
<dbReference type="GeneID" id="10508525"/>
<evidence type="ECO:0000313" key="2">
    <source>
        <dbReference type="EMBL" id="EGC32644.1"/>
    </source>
</evidence>
<protein>
    <recommendedName>
        <fullName evidence="1">Poly(A) RNA polymerase mitochondrial-like central palm domain-containing protein</fullName>
    </recommendedName>
</protein>
<dbReference type="Gene3D" id="1.10.1410.10">
    <property type="match status" value="2"/>
</dbReference>
<keyword evidence="3" id="KW-1185">Reference proteome</keyword>
<evidence type="ECO:0000313" key="3">
    <source>
        <dbReference type="Proteomes" id="UP000001064"/>
    </source>
</evidence>
<accession>F0ZTS3</accession>
<dbReference type="eggNOG" id="KOG2277">
    <property type="taxonomic scope" value="Eukaryota"/>
</dbReference>
<sequence length="892" mass="103638">MSKSLEKIKKSNKEDPSIGLKYQNDHDGHALTIIFDHIIDTPNFSKSTITENLSVLSTQKLKFLSEIQEISNIINTIKQKSLTGLNHLINDIFKSYSSFKIRHPVLFLNFVRLIFIVFFNKTYQKNYLKIIKKETHLPAFSRQTRNNFSLNTILSNGFFKKVKLSLQLKGLLVPMFKINSSNIMKPIQTIIKRITSIYSDTTSSVSKVTQDISKNSIDNVYSDITNSVTRGISEMSIANVPGYQGLNSPDLTPSFYDIDLHTSDNDIIDILLNTNPIMIPSIKINLPSEKPLLFESYAQYVNYLKPMVTKEFIKQIENSIENSFGIEVRDEKFKDLNKLKMNPVALVEGVVIRRESCEATFEIKYKTRSEEINPRDLLLVQVSYKFFMCEVISDLKKANHLEKKIICKFGNFENLSNELLKQNPRVSYVKVNASVTFRREIETLHLLKDKKLLFKSLVSPSYFRLTSNEDQEIIKILNDPQKEAVNENTFYNDKTWKDYIDIIDNMSGIKVLTKEGINVMNQNLKDAQLPDICGNFDVKEEEHFEDEDEPIGDNIKDEQNEEYYSPENLQGSEKEYLDLIKTNPNYFYSIISNLSNDRTSKIFVQTYIKLIIESDVPVPESKSEFINYLELKAETLKENSNSLQRKNNSFNTLENFLKNEFPTGKLYKYGSFVTRLSSPDSDIDVTLIDSSQPYNMVLQKLKNKPRYDNFETRPDAKVPIIRFCDKINLVKFDLSFNIGEPNQNSNFFISELKDKKYLKELILLVKHYTEKANIKDASQGYFSSHALTIMAIYFYKTLVRSNLNIHKLLHSFFLFYIKFDYNKIISINTNVMESFRSFDTKIKIQDVIDNQRNVASGIKLSNFKKIMVEFSRIEYLLRNYGEFINHELNKKN</sequence>
<dbReference type="PANTHER" id="PTHR12271:SF118">
    <property type="entry name" value="POLYMERASE NUCLEOTIDYL TRANSFERASE DOMAIN-CONTAINING PROTEIN"/>
    <property type="match status" value="1"/>
</dbReference>
<gene>
    <name evidence="2" type="ORF">DICPUDRAFT_81531</name>
</gene>
<name>F0ZTS3_DICPU</name>
<organism evidence="2 3">
    <name type="scientific">Dictyostelium purpureum</name>
    <name type="common">Slime mold</name>
    <dbReference type="NCBI Taxonomy" id="5786"/>
    <lineage>
        <taxon>Eukaryota</taxon>
        <taxon>Amoebozoa</taxon>
        <taxon>Evosea</taxon>
        <taxon>Eumycetozoa</taxon>
        <taxon>Dictyostelia</taxon>
        <taxon>Dictyosteliales</taxon>
        <taxon>Dictyosteliaceae</taxon>
        <taxon>Dictyostelium</taxon>
    </lineage>
</organism>
<dbReference type="GO" id="GO:0031123">
    <property type="term" value="P:RNA 3'-end processing"/>
    <property type="evidence" value="ECO:0000318"/>
    <property type="project" value="GO_Central"/>
</dbReference>
<dbReference type="CDD" id="cd05402">
    <property type="entry name" value="NT_PAP_TUTase"/>
    <property type="match status" value="1"/>
</dbReference>
<dbReference type="InterPro" id="IPR043519">
    <property type="entry name" value="NT_sf"/>
</dbReference>
<dbReference type="EMBL" id="GL871182">
    <property type="protein sequence ID" value="EGC32644.1"/>
    <property type="molecule type" value="Genomic_DNA"/>
</dbReference>
<reference evidence="3" key="1">
    <citation type="journal article" date="2011" name="Genome Biol.">
        <title>Comparative genomics of the social amoebae Dictyostelium discoideum and Dictyostelium purpureum.</title>
        <authorList>
            <consortium name="US DOE Joint Genome Institute (JGI-PGF)"/>
            <person name="Sucgang R."/>
            <person name="Kuo A."/>
            <person name="Tian X."/>
            <person name="Salerno W."/>
            <person name="Parikh A."/>
            <person name="Feasley C.L."/>
            <person name="Dalin E."/>
            <person name="Tu H."/>
            <person name="Huang E."/>
            <person name="Barry K."/>
            <person name="Lindquist E."/>
            <person name="Shapiro H."/>
            <person name="Bruce D."/>
            <person name="Schmutz J."/>
            <person name="Salamov A."/>
            <person name="Fey P."/>
            <person name="Gaudet P."/>
            <person name="Anjard C."/>
            <person name="Babu M.M."/>
            <person name="Basu S."/>
            <person name="Bushmanova Y."/>
            <person name="van der Wel H."/>
            <person name="Katoh-Kurasawa M."/>
            <person name="Dinh C."/>
            <person name="Coutinho P.M."/>
            <person name="Saito T."/>
            <person name="Elias M."/>
            <person name="Schaap P."/>
            <person name="Kay R.R."/>
            <person name="Henrissat B."/>
            <person name="Eichinger L."/>
            <person name="Rivero F."/>
            <person name="Putnam N.H."/>
            <person name="West C.M."/>
            <person name="Loomis W.F."/>
            <person name="Chisholm R.L."/>
            <person name="Shaulsky G."/>
            <person name="Strassmann J.E."/>
            <person name="Queller D.C."/>
            <person name="Kuspa A."/>
            <person name="Grigoriev I.V."/>
        </authorList>
    </citation>
    <scope>NUCLEOTIDE SEQUENCE [LARGE SCALE GENOMIC DNA]</scope>
    <source>
        <strain evidence="3">QSDP1</strain>
    </source>
</reference>
<dbReference type="InParanoid" id="F0ZTS3"/>
<feature type="domain" description="Poly(A) RNA polymerase mitochondrial-like central palm" evidence="1">
    <location>
        <begin position="631"/>
        <end position="737"/>
    </location>
</feature>
<dbReference type="VEuPathDB" id="AmoebaDB:DICPUDRAFT_81531"/>
<dbReference type="FunCoup" id="F0ZTS3">
    <property type="interactions" value="936"/>
</dbReference>
<dbReference type="RefSeq" id="XP_003290813.1">
    <property type="nucleotide sequence ID" value="XM_003290765.1"/>
</dbReference>
<dbReference type="SUPFAM" id="SSF81631">
    <property type="entry name" value="PAP/OAS1 substrate-binding domain"/>
    <property type="match status" value="1"/>
</dbReference>
<dbReference type="Pfam" id="PF22600">
    <property type="entry name" value="MTPAP-like_central"/>
    <property type="match status" value="1"/>
</dbReference>
<dbReference type="SUPFAM" id="SSF81301">
    <property type="entry name" value="Nucleotidyltransferase"/>
    <property type="match status" value="1"/>
</dbReference>
<dbReference type="OrthoDB" id="273917at2759"/>
<proteinExistence type="predicted"/>
<dbReference type="InterPro" id="IPR054708">
    <property type="entry name" value="MTPAP-like_central"/>
</dbReference>
<dbReference type="Proteomes" id="UP000001064">
    <property type="component" value="Unassembled WGS sequence"/>
</dbReference>
<dbReference type="AlphaFoldDB" id="F0ZTS3"/>